<dbReference type="Proteomes" id="UP001419268">
    <property type="component" value="Unassembled WGS sequence"/>
</dbReference>
<dbReference type="NCBIfam" id="TIGR00756">
    <property type="entry name" value="PPR"/>
    <property type="match status" value="8"/>
</dbReference>
<dbReference type="FunFam" id="1.25.40.10:FF:000073">
    <property type="entry name" value="Pentatricopeptide repeat-containing protein chloroplastic"/>
    <property type="match status" value="1"/>
</dbReference>
<feature type="repeat" description="PPR" evidence="2">
    <location>
        <begin position="411"/>
        <end position="445"/>
    </location>
</feature>
<protein>
    <recommendedName>
        <fullName evidence="5">Pentatricopeptide repeat-containing protein</fullName>
    </recommendedName>
</protein>
<dbReference type="Pfam" id="PF13041">
    <property type="entry name" value="PPR_2"/>
    <property type="match status" value="5"/>
</dbReference>
<dbReference type="FunFam" id="1.25.40.10:FF:000242">
    <property type="entry name" value="Pentatricopeptide repeat-containing protein"/>
    <property type="match status" value="1"/>
</dbReference>
<feature type="repeat" description="PPR" evidence="2">
    <location>
        <begin position="979"/>
        <end position="1013"/>
    </location>
</feature>
<evidence type="ECO:0000256" key="1">
    <source>
        <dbReference type="ARBA" id="ARBA00022737"/>
    </source>
</evidence>
<gene>
    <name evidence="3" type="ORF">Scep_002773</name>
</gene>
<reference evidence="3 4" key="1">
    <citation type="submission" date="2024-01" db="EMBL/GenBank/DDBJ databases">
        <title>Genome assemblies of Stephania.</title>
        <authorList>
            <person name="Yang L."/>
        </authorList>
    </citation>
    <scope>NUCLEOTIDE SEQUENCE [LARGE SCALE GENOMIC DNA]</scope>
    <source>
        <strain evidence="3">JXDWG</strain>
        <tissue evidence="3">Leaf</tissue>
    </source>
</reference>
<dbReference type="GO" id="GO:0003723">
    <property type="term" value="F:RNA binding"/>
    <property type="evidence" value="ECO:0007669"/>
    <property type="project" value="InterPro"/>
</dbReference>
<dbReference type="InterPro" id="IPR002885">
    <property type="entry name" value="PPR_rpt"/>
</dbReference>
<dbReference type="AlphaFoldDB" id="A0AAP0LC70"/>
<accession>A0AAP0LC70</accession>
<dbReference type="GO" id="GO:0009451">
    <property type="term" value="P:RNA modification"/>
    <property type="evidence" value="ECO:0007669"/>
    <property type="project" value="InterPro"/>
</dbReference>
<keyword evidence="1" id="KW-0677">Repeat</keyword>
<evidence type="ECO:0000313" key="3">
    <source>
        <dbReference type="EMBL" id="KAK9167582.1"/>
    </source>
</evidence>
<evidence type="ECO:0000256" key="2">
    <source>
        <dbReference type="PROSITE-ProRule" id="PRU00708"/>
    </source>
</evidence>
<feature type="repeat" description="PPR" evidence="2">
    <location>
        <begin position="512"/>
        <end position="542"/>
    </location>
</feature>
<feature type="repeat" description="PPR" evidence="2">
    <location>
        <begin position="878"/>
        <end position="912"/>
    </location>
</feature>
<organism evidence="3 4">
    <name type="scientific">Stephania cephalantha</name>
    <dbReference type="NCBI Taxonomy" id="152367"/>
    <lineage>
        <taxon>Eukaryota</taxon>
        <taxon>Viridiplantae</taxon>
        <taxon>Streptophyta</taxon>
        <taxon>Embryophyta</taxon>
        <taxon>Tracheophyta</taxon>
        <taxon>Spermatophyta</taxon>
        <taxon>Magnoliopsida</taxon>
        <taxon>Ranunculales</taxon>
        <taxon>Menispermaceae</taxon>
        <taxon>Menispermoideae</taxon>
        <taxon>Cissampelideae</taxon>
        <taxon>Stephania</taxon>
    </lineage>
</organism>
<comment type="caution">
    <text evidence="3">The sequence shown here is derived from an EMBL/GenBank/DDBJ whole genome shotgun (WGS) entry which is preliminary data.</text>
</comment>
<dbReference type="Pfam" id="PF01535">
    <property type="entry name" value="PPR"/>
    <property type="match status" value="6"/>
</dbReference>
<keyword evidence="4" id="KW-1185">Reference proteome</keyword>
<dbReference type="FunFam" id="1.25.40.10:FF:000682">
    <property type="entry name" value="Pentatricopeptide repeat-containing protein At3g16610"/>
    <property type="match status" value="1"/>
</dbReference>
<dbReference type="EMBL" id="JBBNAG010000001">
    <property type="protein sequence ID" value="KAK9167582.1"/>
    <property type="molecule type" value="Genomic_DNA"/>
</dbReference>
<dbReference type="PANTHER" id="PTHR47926">
    <property type="entry name" value="PENTATRICOPEPTIDE REPEAT-CONTAINING PROTEIN"/>
    <property type="match status" value="1"/>
</dbReference>
<dbReference type="PANTHER" id="PTHR47926:SF373">
    <property type="entry name" value="TETRATRICOPEPTIDE-LIKE HELICAL DOMAIN SUPERFAMILY, DYW DOMAIN-CONTAINING PROTEIN"/>
    <property type="match status" value="1"/>
</dbReference>
<evidence type="ECO:0008006" key="5">
    <source>
        <dbReference type="Google" id="ProtNLM"/>
    </source>
</evidence>
<feature type="repeat" description="PPR" evidence="2">
    <location>
        <begin position="810"/>
        <end position="844"/>
    </location>
</feature>
<dbReference type="Gene3D" id="1.25.40.10">
    <property type="entry name" value="Tetratricopeptide repeat domain"/>
    <property type="match status" value="9"/>
</dbReference>
<feature type="repeat" description="PPR" evidence="2">
    <location>
        <begin position="309"/>
        <end position="343"/>
    </location>
</feature>
<dbReference type="PROSITE" id="PS51375">
    <property type="entry name" value="PPR"/>
    <property type="match status" value="8"/>
</dbReference>
<evidence type="ECO:0000313" key="4">
    <source>
        <dbReference type="Proteomes" id="UP001419268"/>
    </source>
</evidence>
<sequence length="1090" mass="121739">MYFLDSKTWTSIVLKHAKLKNDQAIVNSYIEMENLGVQPDSVSLPVILKACSKLETIEIGKKIHSVILNTSLVDDVRVRTALVDFYCGCGLLEEATQVFEETNNKDVVSWNSMISGCTNWSWYVDAIMLFVEMQREKVKPNSVTMVNLLSACSELSEIRFGQEIHCYCLKRGLFDLDPHIGTALISFYSRLDDVLAARVVFDLMVITNVVSWNAMLSGYLNVGDTCEAMRLFLGMVSGSIKLTKVAVLVAIQCCIGSEHIELGNQIHQVAIKLGFSFDLFIVNALISMYGRKVNAESSRQLFETIPTRDVALWNSMMSIYIECGCHDEAFALFARLQSEGVRKDAATILLAILACIESAHDFKKGKSLHAYVIKSGMKLDASIGNALLSMYSHLNCVESSCKTFNEIRNLDVVSLNTLILAMARNKLTDQARGIFFQMQQFNFEPNSFTMVSLLAMCADEACINIGRAIHAFIIRLGVEVDASLCTALTVMYVKCGDEGAARFLFDDFSDRDLISWNALISTYVENNQPDKALILFHQMLREVHPNSITIINALSACGHLADLPQSQYVEAYTSLKMSLEACQNEMLSHGMPSLPHTHFYSMHQNYNLTPEVVHYSCMVDLLGRGGHLKEATDFIDSMPIQPDASVWRALLGGCQLHLVKTGASIHESYYRVVSVSRYFSTSKHLQILNFSGTKAELVELEEEEEEKNLYFRALDGYPDLFTLKRLHSEIVSNRSFKSNPCLVIKLMRAFALLVTPTHARTCGACKFMLLVLRVGLDANLFVGNGLISMYGKCDLLCDARRVLDGMRRKDVVSWNSMLAVFARNGRFDEGLEVCREMELLSFKPDEGTLASLSPAITNTSAANVAFVSEMFNKMPKKSLISWNVMIAVYVNNSMPDKALELFSQMETNGIEPDAVTLASVLPACGDLSALTLGRQIHEYVVRKKLCPNLILENALVDMYAKCGCLRAAREVFDAMKSHDVVSWTSMISAYGMNGQGRDAMALFRKMLDSGLIPDQIAFISILSACSHSGLLEEGRYYFRLMVEELRIPPKVEHFACMVDIFGRSGCVDEAYNFIKEMPLEPNERVWGALC</sequence>
<dbReference type="InterPro" id="IPR046960">
    <property type="entry name" value="PPR_At4g14850-like_plant"/>
</dbReference>
<feature type="repeat" description="PPR" evidence="2">
    <location>
        <begin position="106"/>
        <end position="140"/>
    </location>
</feature>
<proteinExistence type="predicted"/>
<name>A0AAP0LC70_9MAGN</name>
<dbReference type="InterPro" id="IPR011990">
    <property type="entry name" value="TPR-like_helical_dom_sf"/>
</dbReference>
<feature type="repeat" description="PPR" evidence="2">
    <location>
        <begin position="208"/>
        <end position="242"/>
    </location>
</feature>